<reference evidence="1 2" key="1">
    <citation type="submission" date="2023-08" db="EMBL/GenBank/DDBJ databases">
        <title>Alcaligenaceae gen. nov., a novel taxon isolated from the sludge of Yixing Pesticide Factory.</title>
        <authorList>
            <person name="Ruan L."/>
        </authorList>
    </citation>
    <scope>NUCLEOTIDE SEQUENCE [LARGE SCALE GENOMIC DNA]</scope>
    <source>
        <strain evidence="1 2">LG-2</strain>
    </source>
</reference>
<proteinExistence type="predicted"/>
<sequence length="43" mass="4413">MSDDNDIRHGLNHPGVIHSAIGRTGNLAICAATDGGVESDVLI</sequence>
<gene>
    <name evidence="1" type="ORF">Q8947_13940</name>
</gene>
<dbReference type="Proteomes" id="UP001232156">
    <property type="component" value="Unassembled WGS sequence"/>
</dbReference>
<accession>A0ABU1D9M6</accession>
<keyword evidence="2" id="KW-1185">Reference proteome</keyword>
<evidence type="ECO:0000313" key="2">
    <source>
        <dbReference type="Proteomes" id="UP001232156"/>
    </source>
</evidence>
<organism evidence="1 2">
    <name type="scientific">Yanghanlia caeni</name>
    <dbReference type="NCBI Taxonomy" id="3064283"/>
    <lineage>
        <taxon>Bacteria</taxon>
        <taxon>Pseudomonadati</taxon>
        <taxon>Pseudomonadota</taxon>
        <taxon>Betaproteobacteria</taxon>
        <taxon>Burkholderiales</taxon>
        <taxon>Alcaligenaceae</taxon>
        <taxon>Yanghanlia</taxon>
    </lineage>
</organism>
<name>A0ABU1D9M6_9BURK</name>
<dbReference type="EMBL" id="JAUZQE010000053">
    <property type="protein sequence ID" value="MDR4127077.1"/>
    <property type="molecule type" value="Genomic_DNA"/>
</dbReference>
<evidence type="ECO:0000313" key="1">
    <source>
        <dbReference type="EMBL" id="MDR4127077.1"/>
    </source>
</evidence>
<comment type="caution">
    <text evidence="1">The sequence shown here is derived from an EMBL/GenBank/DDBJ whole genome shotgun (WGS) entry which is preliminary data.</text>
</comment>
<protein>
    <submittedName>
        <fullName evidence="1">Uncharacterized protein</fullName>
    </submittedName>
</protein>
<dbReference type="RefSeq" id="WP_347287633.1">
    <property type="nucleotide sequence ID" value="NZ_JAUZQE010000053.1"/>
</dbReference>